<reference evidence="2" key="1">
    <citation type="submission" date="2008-09" db="EMBL/GenBank/DDBJ databases">
        <title>Cloning and localization of neuropeptides in Aplysia californica; clionin-like peptide.</title>
        <authorList>
            <person name="Panchin Y."/>
            <person name="Bobkova E."/>
            <person name="Moroz L.L."/>
        </authorList>
    </citation>
    <scope>NUCLEOTIDE SEQUENCE</scope>
</reference>
<organism evidence="2">
    <name type="scientific">Aplysia californica</name>
    <name type="common">California sea hare</name>
    <dbReference type="NCBI Taxonomy" id="6500"/>
    <lineage>
        <taxon>Eukaryota</taxon>
        <taxon>Metazoa</taxon>
        <taxon>Spiralia</taxon>
        <taxon>Lophotrochozoa</taxon>
        <taxon>Mollusca</taxon>
        <taxon>Gastropoda</taxon>
        <taxon>Heterobranchia</taxon>
        <taxon>Euthyneura</taxon>
        <taxon>Tectipleura</taxon>
        <taxon>Aplysiida</taxon>
        <taxon>Aplysioidea</taxon>
        <taxon>Aplysiidae</taxon>
        <taxon>Aplysia</taxon>
    </lineage>
</organism>
<evidence type="ECO:0000256" key="1">
    <source>
        <dbReference type="SAM" id="SignalP"/>
    </source>
</evidence>
<feature type="signal peptide" evidence="1">
    <location>
        <begin position="1"/>
        <end position="23"/>
    </location>
</feature>
<keyword evidence="1" id="KW-0732">Signal</keyword>
<evidence type="ECO:0000313" key="2">
    <source>
        <dbReference type="EMBL" id="ACN32210.1"/>
    </source>
</evidence>
<gene>
    <name evidence="4" type="primary">LOC101854331</name>
</gene>
<dbReference type="AlphaFoldDB" id="A0A161A1T8"/>
<keyword evidence="3" id="KW-1185">Reference proteome</keyword>
<dbReference type="EMBL" id="FJ214338">
    <property type="protein sequence ID" value="ACN32210.1"/>
    <property type="molecule type" value="mRNA"/>
</dbReference>
<dbReference type="GeneID" id="101854331"/>
<feature type="chain" id="PRO_5007822326" evidence="1">
    <location>
        <begin position="24"/>
        <end position="105"/>
    </location>
</feature>
<reference evidence="4" key="2">
    <citation type="submission" date="2025-05" db="UniProtKB">
        <authorList>
            <consortium name="RefSeq"/>
        </authorList>
    </citation>
    <scope>IDENTIFICATION</scope>
</reference>
<accession>A0A161A1T8</accession>
<dbReference type="OrthoDB" id="6104532at2759"/>
<dbReference type="Proteomes" id="UP000694888">
    <property type="component" value="Unplaced"/>
</dbReference>
<sequence>MTSSMILAVLAISLSCLLTAVTSSPLGPVQPAISLSKMEPDHACLFMCNICFPDLEDTGLLLDCSNKVCGPIMAGMCAMEKLVWLGHNCRQYDMVQKMWAPHGAL</sequence>
<protein>
    <submittedName>
        <fullName evidence="2">Clionin-like peptide</fullName>
    </submittedName>
    <submittedName>
        <fullName evidence="4">Uncharacterized protein LOC101854331</fullName>
    </submittedName>
</protein>
<proteinExistence type="evidence at transcript level"/>
<evidence type="ECO:0000313" key="4">
    <source>
        <dbReference type="RefSeq" id="XP_005099829.1"/>
    </source>
</evidence>
<name>A0A161A1T8_APLCA</name>
<evidence type="ECO:0000313" key="3">
    <source>
        <dbReference type="Proteomes" id="UP000694888"/>
    </source>
</evidence>
<dbReference type="RefSeq" id="XP_005099829.1">
    <property type="nucleotide sequence ID" value="XM_005099772.3"/>
</dbReference>